<evidence type="ECO:0000256" key="4">
    <source>
        <dbReference type="ARBA" id="ARBA00022989"/>
    </source>
</evidence>
<evidence type="ECO:0000313" key="6">
    <source>
        <dbReference type="EMBL" id="CAA9316375.1"/>
    </source>
</evidence>
<keyword evidence="1" id="KW-1003">Cell membrane</keyword>
<evidence type="ECO:0000256" key="3">
    <source>
        <dbReference type="ARBA" id="ARBA00022692"/>
    </source>
</evidence>
<dbReference type="Pfam" id="PF06835">
    <property type="entry name" value="LptC"/>
    <property type="match status" value="1"/>
</dbReference>
<evidence type="ECO:0000256" key="1">
    <source>
        <dbReference type="ARBA" id="ARBA00022475"/>
    </source>
</evidence>
<dbReference type="PANTHER" id="PTHR37481">
    <property type="entry name" value="LIPOPOLYSACCHARIDE EXPORT SYSTEM PROTEIN LPTC"/>
    <property type="match status" value="1"/>
</dbReference>
<organism evidence="6">
    <name type="scientific">uncultured Lysobacter sp</name>
    <dbReference type="NCBI Taxonomy" id="271060"/>
    <lineage>
        <taxon>Bacteria</taxon>
        <taxon>Pseudomonadati</taxon>
        <taxon>Pseudomonadota</taxon>
        <taxon>Gammaproteobacteria</taxon>
        <taxon>Lysobacterales</taxon>
        <taxon>Lysobacteraceae</taxon>
        <taxon>Lysobacter</taxon>
        <taxon>environmental samples</taxon>
    </lineage>
</organism>
<keyword evidence="3" id="KW-0812">Transmembrane</keyword>
<dbReference type="GO" id="GO:0030288">
    <property type="term" value="C:outer membrane-bounded periplasmic space"/>
    <property type="evidence" value="ECO:0007669"/>
    <property type="project" value="TreeGrafter"/>
</dbReference>
<dbReference type="GO" id="GO:0005886">
    <property type="term" value="C:plasma membrane"/>
    <property type="evidence" value="ECO:0007669"/>
    <property type="project" value="InterPro"/>
</dbReference>
<reference evidence="6" key="1">
    <citation type="submission" date="2020-02" db="EMBL/GenBank/DDBJ databases">
        <authorList>
            <person name="Meier V. D."/>
        </authorList>
    </citation>
    <scope>NUCLEOTIDE SEQUENCE</scope>
    <source>
        <strain evidence="6">AVDCRST_MAG71</strain>
    </source>
</reference>
<dbReference type="GO" id="GO:0015221">
    <property type="term" value="F:lipopolysaccharide transmembrane transporter activity"/>
    <property type="evidence" value="ECO:0007669"/>
    <property type="project" value="InterPro"/>
</dbReference>
<protein>
    <recommendedName>
        <fullName evidence="7">Lipopolysaccharide export system protein LptC</fullName>
    </recommendedName>
</protein>
<dbReference type="InterPro" id="IPR010664">
    <property type="entry name" value="LipoPS_assembly_LptC-rel"/>
</dbReference>
<dbReference type="GO" id="GO:0017089">
    <property type="term" value="F:glycolipid transfer activity"/>
    <property type="evidence" value="ECO:0007669"/>
    <property type="project" value="TreeGrafter"/>
</dbReference>
<proteinExistence type="predicted"/>
<dbReference type="InterPro" id="IPR052363">
    <property type="entry name" value="LPS_export_LptC"/>
</dbReference>
<accession>A0A6J4KY22</accession>
<evidence type="ECO:0000256" key="2">
    <source>
        <dbReference type="ARBA" id="ARBA00022519"/>
    </source>
</evidence>
<evidence type="ECO:0008006" key="7">
    <source>
        <dbReference type="Google" id="ProtNLM"/>
    </source>
</evidence>
<gene>
    <name evidence="6" type="ORF">AVDCRST_MAG71-1026</name>
</gene>
<keyword evidence="4" id="KW-1133">Transmembrane helix</keyword>
<dbReference type="NCBIfam" id="TIGR04409">
    <property type="entry name" value="LptC_YrbK"/>
    <property type="match status" value="1"/>
</dbReference>
<name>A0A6J4KY22_9GAMM</name>
<dbReference type="InterPro" id="IPR026265">
    <property type="entry name" value="LptC"/>
</dbReference>
<keyword evidence="5" id="KW-0472">Membrane</keyword>
<dbReference type="EMBL" id="CADCUA010000273">
    <property type="protein sequence ID" value="CAA9316375.1"/>
    <property type="molecule type" value="Genomic_DNA"/>
</dbReference>
<dbReference type="PANTHER" id="PTHR37481:SF1">
    <property type="entry name" value="LIPOPOLYSACCHARIDE EXPORT SYSTEM PROTEIN LPTC"/>
    <property type="match status" value="1"/>
</dbReference>
<dbReference type="Gene3D" id="2.60.450.10">
    <property type="entry name" value="Lipopolysaccharide (LPS) transport protein A like domain"/>
    <property type="match status" value="1"/>
</dbReference>
<evidence type="ECO:0000256" key="5">
    <source>
        <dbReference type="ARBA" id="ARBA00023136"/>
    </source>
</evidence>
<sequence length="188" mass="20813">MSWRGWLTLVLLLAAGLTGWSVWRGRDVQQTSAQTGGRADYLLEDFELIALDEQGRESFTVRAPRLTRDPAAKTLDIATPVFVIPPGPNARTGAWEVRSHRGWVSADGNELRLRGEVRARSDDADGRPVLMATEQLNVFPDSKRANSAVPVTVTQPGLILNGQSLQAQLDTKRVHLTDVKARYERTAR</sequence>
<dbReference type="AlphaFoldDB" id="A0A6J4KY22"/>
<keyword evidence="2" id="KW-0997">Cell inner membrane</keyword>